<reference evidence="2 3" key="1">
    <citation type="submission" date="2020-05" db="EMBL/GenBank/DDBJ databases">
        <title>Identification and distribution of gene clusters putatively required for synthesis of sphingolipid metabolism inhibitors in phylogenetically diverse species of the filamentous fungus Fusarium.</title>
        <authorList>
            <person name="Kim H.-S."/>
            <person name="Busman M."/>
            <person name="Brown D.W."/>
            <person name="Divon H."/>
            <person name="Uhlig S."/>
            <person name="Proctor R.H."/>
        </authorList>
    </citation>
    <scope>NUCLEOTIDE SEQUENCE [LARGE SCALE GENOMIC DNA]</scope>
    <source>
        <strain evidence="2 3">NRRL 66243</strain>
    </source>
</reference>
<dbReference type="GO" id="GO:0008168">
    <property type="term" value="F:methyltransferase activity"/>
    <property type="evidence" value="ECO:0007669"/>
    <property type="project" value="UniProtKB-KW"/>
</dbReference>
<dbReference type="GO" id="GO:0032259">
    <property type="term" value="P:methylation"/>
    <property type="evidence" value="ECO:0007669"/>
    <property type="project" value="UniProtKB-KW"/>
</dbReference>
<gene>
    <name evidence="2" type="ORF">FTJAE_10259</name>
</gene>
<dbReference type="CDD" id="cd02440">
    <property type="entry name" value="AdoMet_MTases"/>
    <property type="match status" value="1"/>
</dbReference>
<dbReference type="InterPro" id="IPR029063">
    <property type="entry name" value="SAM-dependent_MTases_sf"/>
</dbReference>
<dbReference type="GeneID" id="59295353"/>
<dbReference type="RefSeq" id="XP_037202717.1">
    <property type="nucleotide sequence ID" value="XM_037343083.1"/>
</dbReference>
<dbReference type="SUPFAM" id="SSF53335">
    <property type="entry name" value="S-adenosyl-L-methionine-dependent methyltransferases"/>
    <property type="match status" value="1"/>
</dbReference>
<comment type="similarity">
    <text evidence="1">Belongs to the methyltransferase superfamily. LaeA methyltransferase family.</text>
</comment>
<dbReference type="AlphaFoldDB" id="A0A8H5R3B9"/>
<dbReference type="Proteomes" id="UP000530670">
    <property type="component" value="Unassembled WGS sequence"/>
</dbReference>
<dbReference type="Gene3D" id="3.40.50.150">
    <property type="entry name" value="Vaccinia Virus protein VP39"/>
    <property type="match status" value="1"/>
</dbReference>
<dbReference type="PANTHER" id="PTHR43591">
    <property type="entry name" value="METHYLTRANSFERASE"/>
    <property type="match status" value="1"/>
</dbReference>
<proteinExistence type="inferred from homology"/>
<organism evidence="2 3">
    <name type="scientific">Fusarium tjaetaba</name>
    <dbReference type="NCBI Taxonomy" id="1567544"/>
    <lineage>
        <taxon>Eukaryota</taxon>
        <taxon>Fungi</taxon>
        <taxon>Dikarya</taxon>
        <taxon>Ascomycota</taxon>
        <taxon>Pezizomycotina</taxon>
        <taxon>Sordariomycetes</taxon>
        <taxon>Hypocreomycetidae</taxon>
        <taxon>Hypocreales</taxon>
        <taxon>Nectriaceae</taxon>
        <taxon>Fusarium</taxon>
        <taxon>Fusarium fujikuroi species complex</taxon>
    </lineage>
</organism>
<evidence type="ECO:0000313" key="2">
    <source>
        <dbReference type="EMBL" id="KAF5624666.1"/>
    </source>
</evidence>
<keyword evidence="2" id="KW-0808">Transferase</keyword>
<dbReference type="OrthoDB" id="184880at2759"/>
<keyword evidence="3" id="KW-1185">Reference proteome</keyword>
<comment type="caution">
    <text evidence="2">The sequence shown here is derived from an EMBL/GenBank/DDBJ whole genome shotgun (WGS) entry which is preliminary data.</text>
</comment>
<dbReference type="EMBL" id="JAAQRI010000238">
    <property type="protein sequence ID" value="KAF5624666.1"/>
    <property type="molecule type" value="Genomic_DNA"/>
</dbReference>
<sequence>MLIDLLNLMQVVVKVKSTEPAITHSCWPSLIAALDSESGNLPSELAEMASATVSAVTGAATVSTSLAPFSGTEGTYMLPHHAREIQRLHRQHLFMNTTTGGQLLVVPSIHDKKPLRVLDSGAADGFWLRDLPRQLPSHDLELYGVDIGSDLFPAPDDNAAHRVELRSHDVRTPFPHSWDWSSKFDVINQRLLIWGIQSTEWPRVISNLVESLKPGGYIQLVEAEWIDPNNLADEKTRPQLRKQAALQEWSTATFGMDIHIAYKLEQLLQDAGLEDVRKVQFDHGYGALARSKDQRDVSAELWVECFRTLDEKIPDGGIPGVAANSKEFHEFLDALEIEIKTYGYQPKLNFVYGRKP</sequence>
<evidence type="ECO:0000313" key="3">
    <source>
        <dbReference type="Proteomes" id="UP000530670"/>
    </source>
</evidence>
<keyword evidence="2" id="KW-0489">Methyltransferase</keyword>
<accession>A0A8H5R3B9</accession>
<dbReference type="Pfam" id="PF13489">
    <property type="entry name" value="Methyltransf_23"/>
    <property type="match status" value="1"/>
</dbReference>
<name>A0A8H5R3B9_9HYPO</name>
<dbReference type="PANTHER" id="PTHR43591:SF105">
    <property type="entry name" value="METHYLTRANSFERASE DOMAIN-CONTAINING PROTEIN-RELATED"/>
    <property type="match status" value="1"/>
</dbReference>
<evidence type="ECO:0000256" key="1">
    <source>
        <dbReference type="ARBA" id="ARBA00038158"/>
    </source>
</evidence>
<protein>
    <submittedName>
        <fullName evidence="2">Methyltransferase</fullName>
    </submittedName>
</protein>